<evidence type="ECO:0000256" key="2">
    <source>
        <dbReference type="SAM" id="SignalP"/>
    </source>
</evidence>
<feature type="chain" id="PRO_5020325387" evidence="2">
    <location>
        <begin position="26"/>
        <end position="252"/>
    </location>
</feature>
<keyword evidence="4" id="KW-1185">Reference proteome</keyword>
<protein>
    <submittedName>
        <fullName evidence="3">Uncharacterized protein</fullName>
    </submittedName>
</protein>
<dbReference type="AlphaFoldDB" id="A0A4R5ZTD6"/>
<accession>A0A4R5ZTD6</accession>
<dbReference type="Proteomes" id="UP000295701">
    <property type="component" value="Unassembled WGS sequence"/>
</dbReference>
<sequence length="252" mass="25973">MTLSRTAPRLLPAILVALAPTLAPAQAPLEAAVETWRAVQGRWVAPGHDCTSPEGVWTLLARRIEGPGRALSLRGIGGSAQFLRLDMTDGAGRRVGGTLAVDGAGGARLTVPGLSVGLRRCAAPLPQVPDAPAAPLTLDDAPRLPPATTPPEDTKEAATIEPALGAIAGQWTQPGGDCAAPGWELGETTIRTPEGRFAIAGELARDGRLGINALRESDGAPTTFTATQGAGAIEMTVGIGREPARRVRLERC</sequence>
<organism evidence="3 4">
    <name type="scientific">Palleronia sediminis</name>
    <dbReference type="NCBI Taxonomy" id="2547833"/>
    <lineage>
        <taxon>Bacteria</taxon>
        <taxon>Pseudomonadati</taxon>
        <taxon>Pseudomonadota</taxon>
        <taxon>Alphaproteobacteria</taxon>
        <taxon>Rhodobacterales</taxon>
        <taxon>Roseobacteraceae</taxon>
        <taxon>Palleronia</taxon>
    </lineage>
</organism>
<evidence type="ECO:0000313" key="4">
    <source>
        <dbReference type="Proteomes" id="UP000295701"/>
    </source>
</evidence>
<name>A0A4R5ZTD6_9RHOB</name>
<reference evidence="3 4" key="1">
    <citation type="submission" date="2019-03" db="EMBL/GenBank/DDBJ databases">
        <title>Primorskyibacter sp. SS33 isolated from sediments.</title>
        <authorList>
            <person name="Xunke S."/>
        </authorList>
    </citation>
    <scope>NUCLEOTIDE SEQUENCE [LARGE SCALE GENOMIC DNA]</scope>
    <source>
        <strain evidence="3 4">SS33</strain>
    </source>
</reference>
<proteinExistence type="predicted"/>
<gene>
    <name evidence="3" type="ORF">E2L08_16095</name>
</gene>
<dbReference type="EMBL" id="SNAA01000027">
    <property type="protein sequence ID" value="TDL74231.1"/>
    <property type="molecule type" value="Genomic_DNA"/>
</dbReference>
<evidence type="ECO:0000313" key="3">
    <source>
        <dbReference type="EMBL" id="TDL74231.1"/>
    </source>
</evidence>
<evidence type="ECO:0000256" key="1">
    <source>
        <dbReference type="SAM" id="MobiDB-lite"/>
    </source>
</evidence>
<feature type="signal peptide" evidence="2">
    <location>
        <begin position="1"/>
        <end position="25"/>
    </location>
</feature>
<feature type="region of interest" description="Disordered" evidence="1">
    <location>
        <begin position="131"/>
        <end position="154"/>
    </location>
</feature>
<dbReference type="RefSeq" id="WP_133398120.1">
    <property type="nucleotide sequence ID" value="NZ_SNAA01000027.1"/>
</dbReference>
<dbReference type="OrthoDB" id="7876821at2"/>
<keyword evidence="2" id="KW-0732">Signal</keyword>
<comment type="caution">
    <text evidence="3">The sequence shown here is derived from an EMBL/GenBank/DDBJ whole genome shotgun (WGS) entry which is preliminary data.</text>
</comment>